<dbReference type="InterPro" id="IPR003593">
    <property type="entry name" value="AAA+_ATPase"/>
</dbReference>
<keyword evidence="5 15" id="KW-0812">Transmembrane</keyword>
<dbReference type="SUPFAM" id="SSF52540">
    <property type="entry name" value="P-loop containing nucleoside triphosphate hydrolases"/>
    <property type="match status" value="1"/>
</dbReference>
<keyword evidence="8 15" id="KW-0378">Hydrolase</keyword>
<dbReference type="GO" id="GO:0006508">
    <property type="term" value="P:proteolysis"/>
    <property type="evidence" value="ECO:0007669"/>
    <property type="project" value="UniProtKB-KW"/>
</dbReference>
<keyword evidence="10 15" id="KW-0067">ATP-binding</keyword>
<keyword evidence="12 15" id="KW-0482">Metalloprotease</keyword>
<dbReference type="GO" id="GO:0008270">
    <property type="term" value="F:zinc ion binding"/>
    <property type="evidence" value="ECO:0007669"/>
    <property type="project" value="UniProtKB-UniRule"/>
</dbReference>
<evidence type="ECO:0000313" key="18">
    <source>
        <dbReference type="EMBL" id="OQX51576.1"/>
    </source>
</evidence>
<evidence type="ECO:0000256" key="10">
    <source>
        <dbReference type="ARBA" id="ARBA00022840"/>
    </source>
</evidence>
<feature type="domain" description="AAA+ ATPase" evidence="17">
    <location>
        <begin position="202"/>
        <end position="341"/>
    </location>
</feature>
<comment type="subunit">
    <text evidence="15">Homohexamer.</text>
</comment>
<evidence type="ECO:0000256" key="4">
    <source>
        <dbReference type="ARBA" id="ARBA00022670"/>
    </source>
</evidence>
<dbReference type="FunFam" id="1.10.8.60:FF:000001">
    <property type="entry name" value="ATP-dependent zinc metalloprotease FtsH"/>
    <property type="match status" value="1"/>
</dbReference>
<dbReference type="GO" id="GO:0005524">
    <property type="term" value="F:ATP binding"/>
    <property type="evidence" value="ECO:0007669"/>
    <property type="project" value="UniProtKB-UniRule"/>
</dbReference>
<dbReference type="Proteomes" id="UP000192520">
    <property type="component" value="Unassembled WGS sequence"/>
</dbReference>
<dbReference type="CDD" id="cd19501">
    <property type="entry name" value="RecA-like_FtsH"/>
    <property type="match status" value="1"/>
</dbReference>
<evidence type="ECO:0000256" key="8">
    <source>
        <dbReference type="ARBA" id="ARBA00022801"/>
    </source>
</evidence>
<dbReference type="PROSITE" id="PS00674">
    <property type="entry name" value="AAA"/>
    <property type="match status" value="1"/>
</dbReference>
<keyword evidence="13 15" id="KW-0472">Membrane</keyword>
<dbReference type="SUPFAM" id="SSF140990">
    <property type="entry name" value="FtsH protease domain-like"/>
    <property type="match status" value="1"/>
</dbReference>
<dbReference type="GO" id="GO:0016887">
    <property type="term" value="F:ATP hydrolysis activity"/>
    <property type="evidence" value="ECO:0007669"/>
    <property type="project" value="UniProtKB-UniRule"/>
</dbReference>
<comment type="similarity">
    <text evidence="2 15">In the C-terminal section; belongs to the peptidase M41 family.</text>
</comment>
<keyword evidence="18" id="KW-0131">Cell cycle</keyword>
<dbReference type="InterPro" id="IPR003960">
    <property type="entry name" value="ATPase_AAA_CS"/>
</dbReference>
<dbReference type="InterPro" id="IPR005936">
    <property type="entry name" value="FtsH"/>
</dbReference>
<dbReference type="Gene3D" id="3.40.50.300">
    <property type="entry name" value="P-loop containing nucleotide triphosphate hydrolases"/>
    <property type="match status" value="1"/>
</dbReference>
<keyword evidence="9 15" id="KW-0862">Zinc</keyword>
<dbReference type="PANTHER" id="PTHR23076">
    <property type="entry name" value="METALLOPROTEASE M41 FTSH"/>
    <property type="match status" value="1"/>
</dbReference>
<dbReference type="Gene3D" id="1.20.58.760">
    <property type="entry name" value="Peptidase M41"/>
    <property type="match status" value="1"/>
</dbReference>
<dbReference type="Pfam" id="PF01434">
    <property type="entry name" value="Peptidase_M41"/>
    <property type="match status" value="1"/>
</dbReference>
<dbReference type="InterPro" id="IPR041569">
    <property type="entry name" value="AAA_lid_3"/>
</dbReference>
<evidence type="ECO:0000256" key="11">
    <source>
        <dbReference type="ARBA" id="ARBA00022989"/>
    </source>
</evidence>
<keyword evidence="11 15" id="KW-1133">Transmembrane helix</keyword>
<gene>
    <name evidence="15" type="primary">ftsH</name>
    <name evidence="18" type="ORF">B5M47_00030</name>
</gene>
<dbReference type="Pfam" id="PF06480">
    <property type="entry name" value="FtsH_ext"/>
    <property type="match status" value="1"/>
</dbReference>
<dbReference type="InterPro" id="IPR003959">
    <property type="entry name" value="ATPase_AAA_core"/>
</dbReference>
<comment type="caution">
    <text evidence="15">Lacks conserved residue(s) required for the propagation of feature annotation.</text>
</comment>
<keyword evidence="7 15" id="KW-0547">Nucleotide-binding</keyword>
<feature type="binding site" evidence="15">
    <location>
        <position position="435"/>
    </location>
    <ligand>
        <name>Zn(2+)</name>
        <dbReference type="ChEBI" id="CHEBI:29105"/>
        <note>catalytic</note>
    </ligand>
</feature>
<evidence type="ECO:0000256" key="7">
    <source>
        <dbReference type="ARBA" id="ARBA00022741"/>
    </source>
</evidence>
<keyword evidence="18" id="KW-0132">Cell division</keyword>
<proteinExistence type="inferred from homology"/>
<dbReference type="GO" id="GO:0004176">
    <property type="term" value="F:ATP-dependent peptidase activity"/>
    <property type="evidence" value="ECO:0007669"/>
    <property type="project" value="InterPro"/>
</dbReference>
<comment type="caution">
    <text evidence="18">The sequence shown here is derived from an EMBL/GenBank/DDBJ whole genome shotgun (WGS) entry which is preliminary data.</text>
</comment>
<feature type="binding site" evidence="15">
    <location>
        <position position="507"/>
    </location>
    <ligand>
        <name>Zn(2+)</name>
        <dbReference type="ChEBI" id="CHEBI:29105"/>
        <note>catalytic</note>
    </ligand>
</feature>
<feature type="transmembrane region" description="Helical" evidence="15">
    <location>
        <begin position="115"/>
        <end position="138"/>
    </location>
</feature>
<dbReference type="Pfam" id="PF00004">
    <property type="entry name" value="AAA"/>
    <property type="match status" value="1"/>
</dbReference>
<dbReference type="FunFam" id="3.40.50.300:FF:000001">
    <property type="entry name" value="ATP-dependent zinc metalloprotease FtsH"/>
    <property type="match status" value="1"/>
</dbReference>
<dbReference type="GO" id="GO:0030163">
    <property type="term" value="P:protein catabolic process"/>
    <property type="evidence" value="ECO:0007669"/>
    <property type="project" value="UniProtKB-UniRule"/>
</dbReference>
<evidence type="ECO:0000256" key="9">
    <source>
        <dbReference type="ARBA" id="ARBA00022833"/>
    </source>
</evidence>
<dbReference type="InterPro" id="IPR011546">
    <property type="entry name" value="Pept_M41_FtsH_extracell"/>
</dbReference>
<evidence type="ECO:0000256" key="13">
    <source>
        <dbReference type="ARBA" id="ARBA00023136"/>
    </source>
</evidence>
<reference evidence="19" key="1">
    <citation type="submission" date="2017-03" db="EMBL/GenBank/DDBJ databases">
        <title>Novel pathways for hydrocarbon cycling and metabolic interdependencies in hydrothermal sediment communities.</title>
        <authorList>
            <person name="Dombrowski N."/>
            <person name="Seitz K."/>
            <person name="Teske A."/>
            <person name="Baker B."/>
        </authorList>
    </citation>
    <scope>NUCLEOTIDE SEQUENCE [LARGE SCALE GENOMIC DNA]</scope>
</reference>
<evidence type="ECO:0000256" key="16">
    <source>
        <dbReference type="RuleBase" id="RU003651"/>
    </source>
</evidence>
<dbReference type="GO" id="GO:0051301">
    <property type="term" value="P:cell division"/>
    <property type="evidence" value="ECO:0007669"/>
    <property type="project" value="UniProtKB-KW"/>
</dbReference>
<dbReference type="EMBL" id="MZGJ01000001">
    <property type="protein sequence ID" value="OQX51576.1"/>
    <property type="molecule type" value="Genomic_DNA"/>
</dbReference>
<evidence type="ECO:0000256" key="1">
    <source>
        <dbReference type="ARBA" id="ARBA00004370"/>
    </source>
</evidence>
<keyword evidence="4 15" id="KW-0645">Protease</keyword>
<evidence type="ECO:0000256" key="14">
    <source>
        <dbReference type="ARBA" id="ARBA00061570"/>
    </source>
</evidence>
<evidence type="ECO:0000256" key="2">
    <source>
        <dbReference type="ARBA" id="ARBA00010044"/>
    </source>
</evidence>
<comment type="subcellular location">
    <subcellularLocation>
        <location evidence="15">Cell membrane</location>
        <topology evidence="15">Multi-pass membrane protein</topology>
        <orientation evidence="15">Cytoplasmic side</orientation>
    </subcellularLocation>
    <subcellularLocation>
        <location evidence="1">Membrane</location>
    </subcellularLocation>
</comment>
<evidence type="ECO:0000256" key="15">
    <source>
        <dbReference type="HAMAP-Rule" id="MF_01458"/>
    </source>
</evidence>
<dbReference type="FunFam" id="1.20.58.760:FF:000001">
    <property type="entry name" value="ATP-dependent zinc metalloprotease FtsH"/>
    <property type="match status" value="1"/>
</dbReference>
<evidence type="ECO:0000256" key="3">
    <source>
        <dbReference type="ARBA" id="ARBA00022475"/>
    </source>
</evidence>
<dbReference type="InterPro" id="IPR027417">
    <property type="entry name" value="P-loop_NTPase"/>
</dbReference>
<comment type="similarity">
    <text evidence="16">Belongs to the AAA ATPase family.</text>
</comment>
<dbReference type="Pfam" id="PF17862">
    <property type="entry name" value="AAA_lid_3"/>
    <property type="match status" value="1"/>
</dbReference>
<dbReference type="AlphaFoldDB" id="A0A1W9NZJ8"/>
<evidence type="ECO:0000259" key="17">
    <source>
        <dbReference type="SMART" id="SM00382"/>
    </source>
</evidence>
<comment type="cofactor">
    <cofactor evidence="15">
        <name>Zn(2+)</name>
        <dbReference type="ChEBI" id="CHEBI:29105"/>
    </cofactor>
    <text evidence="15">Binds 1 zinc ion per subunit.</text>
</comment>
<dbReference type="NCBIfam" id="TIGR01241">
    <property type="entry name" value="FtsH_fam"/>
    <property type="match status" value="1"/>
</dbReference>
<protein>
    <recommendedName>
        <fullName evidence="15">ATP-dependent zinc metalloprotease FtsH</fullName>
        <ecNumber evidence="15">3.4.24.-</ecNumber>
    </recommendedName>
</protein>
<name>A0A1W9NZJ8_UNCC3</name>
<dbReference type="HAMAP" id="MF_01458">
    <property type="entry name" value="FtsH"/>
    <property type="match status" value="1"/>
</dbReference>
<dbReference type="PANTHER" id="PTHR23076:SF97">
    <property type="entry name" value="ATP-DEPENDENT ZINC METALLOPROTEASE YME1L1"/>
    <property type="match status" value="1"/>
</dbReference>
<organism evidence="18 19">
    <name type="scientific">candidate division CPR3 bacterium 4484_211</name>
    <dbReference type="NCBI Taxonomy" id="1968527"/>
    <lineage>
        <taxon>Bacteria</taxon>
        <taxon>Bacteria division CPR3</taxon>
    </lineage>
</organism>
<comment type="similarity">
    <text evidence="14 15">In the central section; belongs to the AAA ATPase family.</text>
</comment>
<dbReference type="InterPro" id="IPR037219">
    <property type="entry name" value="Peptidase_M41-like"/>
</dbReference>
<comment type="function">
    <text evidence="15">Acts as a processive, ATP-dependent zinc metallopeptidase for both cytoplasmic and membrane proteins. Plays a role in the quality control of integral membrane proteins.</text>
</comment>
<dbReference type="InterPro" id="IPR000642">
    <property type="entry name" value="Peptidase_M41"/>
</dbReference>
<dbReference type="Gene3D" id="1.10.8.60">
    <property type="match status" value="1"/>
</dbReference>
<keyword evidence="6 15" id="KW-0479">Metal-binding</keyword>
<dbReference type="GO" id="GO:0005886">
    <property type="term" value="C:plasma membrane"/>
    <property type="evidence" value="ECO:0007669"/>
    <property type="project" value="UniProtKB-SubCell"/>
</dbReference>
<feature type="transmembrane region" description="Helical" evidence="15">
    <location>
        <begin position="12"/>
        <end position="33"/>
    </location>
</feature>
<evidence type="ECO:0000256" key="12">
    <source>
        <dbReference type="ARBA" id="ARBA00023049"/>
    </source>
</evidence>
<evidence type="ECO:0000256" key="6">
    <source>
        <dbReference type="ARBA" id="ARBA00022723"/>
    </source>
</evidence>
<dbReference type="SMART" id="SM00382">
    <property type="entry name" value="AAA"/>
    <property type="match status" value="1"/>
</dbReference>
<feature type="active site" evidence="15">
    <location>
        <position position="432"/>
    </location>
</feature>
<evidence type="ECO:0000313" key="19">
    <source>
        <dbReference type="Proteomes" id="UP000192520"/>
    </source>
</evidence>
<accession>A0A1W9NZJ8</accession>
<keyword evidence="3 15" id="KW-1003">Cell membrane</keyword>
<dbReference type="STRING" id="1968527.B5M47_00030"/>
<evidence type="ECO:0000256" key="5">
    <source>
        <dbReference type="ARBA" id="ARBA00022692"/>
    </source>
</evidence>
<dbReference type="EC" id="3.4.24.-" evidence="15"/>
<sequence>MPKNKKNQPGWGRLLQAFLIYVFLAIAALFLYFQFSSPYKSANQVQLSQVLADIKQGRVEKVAVQGNQLEIFYRDGTTAESRKEATDSLFSLLADSGVESPEELVKIEIKNPDPWGVWVGIISNFLPVIIMVAFFWILSREGRRAAGSVFSFGKSTAKLFSRDQPHISFKDAAGVDEAKRELWEIVDFLKNPQKYAKLGARIPKGVLLLGPAGTGKTLLARAVAGEAGVPFFSIAGSEFMEMLVGVGASRVRDLFATAKRHAPSIIFIDEIESIGRHRGFGFTGSHGEQEQTLNQILVEMDGFTPRDRVVVVGASNRPDLLDPALTRPGRFDRRIILQLPDIEGRKGILAIHMKGKPFAKDVDINSLAQRTVGFSGADIENMLNEAAIAAARQGKKEISSADLEEAATKVKLGPERRRLQSEEDKKLTAYHEAGHAIVASSLPHMDPVHRVSIVARGLALGFTMIPPKIDRYHMTKTRLLEMITSFMGGRAAEQIACHEMTVGASSDLEKATKLAYEMVTQYGMSDLGPLNWHYGEIDQADYGGFLGKRHVLSDRSASEIDEQVKKILDDAYRQAREILTERKTALDRVAQKLIEKETIDGKEFKKLIKKDKNEK</sequence>
<dbReference type="GO" id="GO:0004222">
    <property type="term" value="F:metalloendopeptidase activity"/>
    <property type="evidence" value="ECO:0007669"/>
    <property type="project" value="InterPro"/>
</dbReference>
<feature type="binding site" evidence="15">
    <location>
        <position position="431"/>
    </location>
    <ligand>
        <name>Zn(2+)</name>
        <dbReference type="ChEBI" id="CHEBI:29105"/>
        <note>catalytic</note>
    </ligand>
</feature>